<dbReference type="AlphaFoldDB" id="A0A653B0I0"/>
<dbReference type="PANTHER" id="PTHR36154:SF1">
    <property type="entry name" value="DNA-BINDING TRANSCRIPTIONAL ACTIVATOR ALPA"/>
    <property type="match status" value="1"/>
</dbReference>
<dbReference type="EMBL" id="LR130779">
    <property type="protein sequence ID" value="VDN62144.1"/>
    <property type="molecule type" value="Genomic_DNA"/>
</dbReference>
<accession>A0A653B0I0</accession>
<protein>
    <submittedName>
        <fullName evidence="1">Uncharacterized protein</fullName>
    </submittedName>
</protein>
<sequence>MTTTATAPDSLIRLPEVLKKTGLSRSTVLRLVKANKFPSQRKLLDSGVRNAPVAWSANEVQAWIDQRKNPANDGEQ</sequence>
<dbReference type="PANTHER" id="PTHR36154">
    <property type="entry name" value="DNA-BINDING TRANSCRIPTIONAL ACTIVATOR ALPA"/>
    <property type="match status" value="1"/>
</dbReference>
<evidence type="ECO:0000313" key="1">
    <source>
        <dbReference type="EMBL" id="VDN62144.1"/>
    </source>
</evidence>
<name>A0A653B0I0_ECTOL</name>
<gene>
    <name evidence="1" type="ORF">POT9AD_1153</name>
</gene>
<proteinExistence type="predicted"/>
<reference evidence="1" key="1">
    <citation type="submission" date="2018-11" db="EMBL/GenBank/DDBJ databases">
        <authorList>
            <consortium name="Genoscope - CEA"/>
            <person name="William W."/>
        </authorList>
    </citation>
    <scope>NUCLEOTIDE SEQUENCE [LARGE SCALE GENOMIC DNA]</scope>
    <source>
        <strain evidence="1">T9AD</strain>
    </source>
</reference>
<dbReference type="OrthoDB" id="8455288at2"/>
<dbReference type="Gene3D" id="1.10.238.160">
    <property type="match status" value="1"/>
</dbReference>
<organism evidence="1">
    <name type="scientific">Ectopseudomonas oleovorans</name>
    <name type="common">Pseudomonas oleovorans</name>
    <dbReference type="NCBI Taxonomy" id="301"/>
    <lineage>
        <taxon>Bacteria</taxon>
        <taxon>Pseudomonadati</taxon>
        <taxon>Pseudomonadota</taxon>
        <taxon>Gammaproteobacteria</taxon>
        <taxon>Pseudomonadales</taxon>
        <taxon>Pseudomonadaceae</taxon>
        <taxon>Ectopseudomonas</taxon>
    </lineage>
</organism>
<dbReference type="InterPro" id="IPR052931">
    <property type="entry name" value="Prophage_regulatory_activator"/>
</dbReference>
<dbReference type="InterPro" id="IPR010260">
    <property type="entry name" value="AlpA"/>
</dbReference>
<dbReference type="Pfam" id="PF05930">
    <property type="entry name" value="Phage_AlpA"/>
    <property type="match status" value="1"/>
</dbReference>